<gene>
    <name evidence="2" type="ORF">CRM94_03320</name>
</gene>
<evidence type="ECO:0000259" key="1">
    <source>
        <dbReference type="Pfam" id="PF14588"/>
    </source>
</evidence>
<dbReference type="RefSeq" id="WP_096752260.1">
    <property type="nucleotide sequence ID" value="NZ_CADEPO010000007.1"/>
</dbReference>
<accession>A0A2A7SCK8</accession>
<proteinExistence type="predicted"/>
<dbReference type="SUPFAM" id="SSF55298">
    <property type="entry name" value="YjgF-like"/>
    <property type="match status" value="1"/>
</dbReference>
<dbReference type="PANTHER" id="PTHR43760:SF1">
    <property type="entry name" value="ENDORIBONUCLEASE L-PSP_CHORISMATE MUTASE-LIKE DOMAIN-CONTAINING PROTEIN"/>
    <property type="match status" value="1"/>
</dbReference>
<name>A0A2A7SCK8_BURGA</name>
<dbReference type="Proteomes" id="UP000220629">
    <property type="component" value="Unassembled WGS sequence"/>
</dbReference>
<evidence type="ECO:0000313" key="3">
    <source>
        <dbReference type="Proteomes" id="UP000220629"/>
    </source>
</evidence>
<dbReference type="PANTHER" id="PTHR43760">
    <property type="entry name" value="ENDORIBONUCLEASE-RELATED"/>
    <property type="match status" value="1"/>
</dbReference>
<organism evidence="2 3">
    <name type="scientific">Burkholderia gladioli</name>
    <name type="common">Pseudomonas marginata</name>
    <name type="synonym">Phytomonas marginata</name>
    <dbReference type="NCBI Taxonomy" id="28095"/>
    <lineage>
        <taxon>Bacteria</taxon>
        <taxon>Pseudomonadati</taxon>
        <taxon>Pseudomonadota</taxon>
        <taxon>Betaproteobacteria</taxon>
        <taxon>Burkholderiales</taxon>
        <taxon>Burkholderiaceae</taxon>
        <taxon>Burkholderia</taxon>
    </lineage>
</organism>
<evidence type="ECO:0000313" key="2">
    <source>
        <dbReference type="EMBL" id="PEH41268.1"/>
    </source>
</evidence>
<dbReference type="Pfam" id="PF14588">
    <property type="entry name" value="YjgF_endoribonc"/>
    <property type="match status" value="1"/>
</dbReference>
<dbReference type="AlphaFoldDB" id="A0A2A7SCK8"/>
<sequence>MTNRDARFRHIADQLALPADEDFGAAGQYAPWVRCGEQVFISGQLPKRGGELALRGLIGAEVSVEDGRRGAMLCAARCIALLQQALGTLDRVRAIARIGVYLQSDADFEAHSAVADGASSVLHVVFGEAGVHARTSLSVFRLPRHAAVEVELQAFVEPQEPSVTPPSAATV</sequence>
<reference evidence="3" key="1">
    <citation type="submission" date="2017-09" db="EMBL/GenBank/DDBJ databases">
        <title>FDA dAtabase for Regulatory Grade micrObial Sequences (FDA-ARGOS): Supporting development and validation of Infectious Disease Dx tests.</title>
        <authorList>
            <person name="Minogue T."/>
            <person name="Wolcott M."/>
            <person name="Wasieloski L."/>
            <person name="Aguilar W."/>
            <person name="Moore D."/>
            <person name="Tallon L."/>
            <person name="Sadzewicz L."/>
            <person name="Ott S."/>
            <person name="Zhao X."/>
            <person name="Nagaraj S."/>
            <person name="Vavikolanu K."/>
            <person name="Aluvathingal J."/>
            <person name="Nadendla S."/>
            <person name="Sichtig H."/>
        </authorList>
    </citation>
    <scope>NUCLEOTIDE SEQUENCE [LARGE SCALE GENOMIC DNA]</scope>
    <source>
        <strain evidence="3">FDAARGOS_390</strain>
    </source>
</reference>
<dbReference type="InterPro" id="IPR035959">
    <property type="entry name" value="RutC-like_sf"/>
</dbReference>
<dbReference type="Gene3D" id="3.30.1330.40">
    <property type="entry name" value="RutC-like"/>
    <property type="match status" value="1"/>
</dbReference>
<dbReference type="EMBL" id="PDDY01000001">
    <property type="protein sequence ID" value="PEH41268.1"/>
    <property type="molecule type" value="Genomic_DNA"/>
</dbReference>
<dbReference type="InterPro" id="IPR013813">
    <property type="entry name" value="Endoribo_LPSP/chorism_mut-like"/>
</dbReference>
<protein>
    <submittedName>
        <fullName evidence="2">RidA family protein</fullName>
    </submittedName>
</protein>
<feature type="domain" description="Endoribonuclease L-PSP/chorismate mutase-like" evidence="1">
    <location>
        <begin position="10"/>
        <end position="139"/>
    </location>
</feature>
<dbReference type="CDD" id="cd02199">
    <property type="entry name" value="YjgF_YER057c_UK114_like_1"/>
    <property type="match status" value="1"/>
</dbReference>
<comment type="caution">
    <text evidence="2">The sequence shown here is derived from an EMBL/GenBank/DDBJ whole genome shotgun (WGS) entry which is preliminary data.</text>
</comment>